<dbReference type="InterPro" id="IPR006665">
    <property type="entry name" value="OmpA-like"/>
</dbReference>
<dbReference type="InterPro" id="IPR019734">
    <property type="entry name" value="TPR_rpt"/>
</dbReference>
<dbReference type="PANTHER" id="PTHR30329:SF21">
    <property type="entry name" value="LIPOPROTEIN YIAD-RELATED"/>
    <property type="match status" value="1"/>
</dbReference>
<dbReference type="SUPFAM" id="SSF49464">
    <property type="entry name" value="Carboxypeptidase regulatory domain-like"/>
    <property type="match status" value="1"/>
</dbReference>
<dbReference type="GO" id="GO:0009279">
    <property type="term" value="C:cell outer membrane"/>
    <property type="evidence" value="ECO:0007669"/>
    <property type="project" value="UniProtKB-SubCell"/>
</dbReference>
<keyword evidence="3" id="KW-0998">Cell outer membrane</keyword>
<gene>
    <name evidence="8" type="ORF">BZG02_17925</name>
</gene>
<dbReference type="RefSeq" id="WP_101263128.1">
    <property type="nucleotide sequence ID" value="NZ_MVDD01000020.1"/>
</dbReference>
<accession>A0A2N3HS37</accession>
<feature type="repeat" description="TPR" evidence="4">
    <location>
        <begin position="92"/>
        <end position="125"/>
    </location>
</feature>
<dbReference type="InterPro" id="IPR006664">
    <property type="entry name" value="OMP_bac"/>
</dbReference>
<name>A0A2N3HS37_9BACT</name>
<feature type="chain" id="PRO_5014658700" description="OmpA-like domain-containing protein" evidence="6">
    <location>
        <begin position="24"/>
        <end position="785"/>
    </location>
</feature>
<organism evidence="8 9">
    <name type="scientific">Labilibaculum filiforme</name>
    <dbReference type="NCBI Taxonomy" id="1940526"/>
    <lineage>
        <taxon>Bacteria</taxon>
        <taxon>Pseudomonadati</taxon>
        <taxon>Bacteroidota</taxon>
        <taxon>Bacteroidia</taxon>
        <taxon>Marinilabiliales</taxon>
        <taxon>Marinifilaceae</taxon>
        <taxon>Labilibaculum</taxon>
    </lineage>
</organism>
<evidence type="ECO:0000256" key="2">
    <source>
        <dbReference type="ARBA" id="ARBA00023136"/>
    </source>
</evidence>
<dbReference type="InterPro" id="IPR011659">
    <property type="entry name" value="WD40"/>
</dbReference>
<dbReference type="InterPro" id="IPR008969">
    <property type="entry name" value="CarboxyPept-like_regulatory"/>
</dbReference>
<dbReference type="InterPro" id="IPR050330">
    <property type="entry name" value="Bact_OuterMem_StrucFunc"/>
</dbReference>
<keyword evidence="9" id="KW-1185">Reference proteome</keyword>
<dbReference type="Pfam" id="PF00691">
    <property type="entry name" value="OmpA"/>
    <property type="match status" value="1"/>
</dbReference>
<dbReference type="Pfam" id="PF07676">
    <property type="entry name" value="PD40"/>
    <property type="match status" value="2"/>
</dbReference>
<dbReference type="InterPro" id="IPR011990">
    <property type="entry name" value="TPR-like_helical_dom_sf"/>
</dbReference>
<protein>
    <recommendedName>
        <fullName evidence="7">OmpA-like domain-containing protein</fullName>
    </recommendedName>
</protein>
<keyword evidence="4" id="KW-0802">TPR repeat</keyword>
<dbReference type="AlphaFoldDB" id="A0A2N3HS37"/>
<dbReference type="Gene3D" id="2.60.40.1120">
    <property type="entry name" value="Carboxypeptidase-like, regulatory domain"/>
    <property type="match status" value="1"/>
</dbReference>
<dbReference type="Proteomes" id="UP000233535">
    <property type="component" value="Unassembled WGS sequence"/>
</dbReference>
<dbReference type="InterPro" id="IPR036737">
    <property type="entry name" value="OmpA-like_sf"/>
</dbReference>
<comment type="caution">
    <text evidence="8">The sequence shown here is derived from an EMBL/GenBank/DDBJ whole genome shotgun (WGS) entry which is preliminary data.</text>
</comment>
<dbReference type="SUPFAM" id="SSF82171">
    <property type="entry name" value="DPP6 N-terminal domain-like"/>
    <property type="match status" value="1"/>
</dbReference>
<dbReference type="OrthoDB" id="1488841at2"/>
<dbReference type="SUPFAM" id="SSF48452">
    <property type="entry name" value="TPR-like"/>
    <property type="match status" value="1"/>
</dbReference>
<evidence type="ECO:0000256" key="1">
    <source>
        <dbReference type="ARBA" id="ARBA00004442"/>
    </source>
</evidence>
<dbReference type="Gene3D" id="1.25.40.10">
    <property type="entry name" value="Tetratricopeptide repeat domain"/>
    <property type="match status" value="1"/>
</dbReference>
<comment type="subcellular location">
    <subcellularLocation>
        <location evidence="1">Cell outer membrane</location>
    </subcellularLocation>
</comment>
<dbReference type="PROSITE" id="PS50005">
    <property type="entry name" value="TPR"/>
    <property type="match status" value="1"/>
</dbReference>
<evidence type="ECO:0000313" key="8">
    <source>
        <dbReference type="EMBL" id="PKQ60875.1"/>
    </source>
</evidence>
<feature type="domain" description="OmpA-like" evidence="7">
    <location>
        <begin position="527"/>
        <end position="671"/>
    </location>
</feature>
<evidence type="ECO:0000256" key="5">
    <source>
        <dbReference type="PROSITE-ProRule" id="PRU00473"/>
    </source>
</evidence>
<evidence type="ECO:0000256" key="6">
    <source>
        <dbReference type="SAM" id="SignalP"/>
    </source>
</evidence>
<keyword evidence="6" id="KW-0732">Signal</keyword>
<reference evidence="8 9" key="1">
    <citation type="journal article" date="2017" name="Front. Microbiol.">
        <title>Labilibaculum manganireducens gen. nov., sp. nov. and Labilibaculum filiforme sp. nov., Novel Bacteroidetes Isolated from Subsurface Sediments of the Baltic Sea.</title>
        <authorList>
            <person name="Vandieken V."/>
            <person name="Marshall I.P."/>
            <person name="Niemann H."/>
            <person name="Engelen B."/>
            <person name="Cypionka H."/>
        </authorList>
    </citation>
    <scope>NUCLEOTIDE SEQUENCE [LARGE SCALE GENOMIC DNA]</scope>
    <source>
        <strain evidence="8 9">59.16B</strain>
    </source>
</reference>
<dbReference type="PROSITE" id="PS51123">
    <property type="entry name" value="OMPA_2"/>
    <property type="match status" value="1"/>
</dbReference>
<proteinExistence type="predicted"/>
<keyword evidence="2 5" id="KW-0472">Membrane</keyword>
<feature type="signal peptide" evidence="6">
    <location>
        <begin position="1"/>
        <end position="23"/>
    </location>
</feature>
<dbReference type="CDD" id="cd07185">
    <property type="entry name" value="OmpA_C-like"/>
    <property type="match status" value="1"/>
</dbReference>
<dbReference type="Gene3D" id="3.30.1330.60">
    <property type="entry name" value="OmpA-like domain"/>
    <property type="match status" value="1"/>
</dbReference>
<evidence type="ECO:0000259" key="7">
    <source>
        <dbReference type="PROSITE" id="PS51123"/>
    </source>
</evidence>
<dbReference type="PANTHER" id="PTHR30329">
    <property type="entry name" value="STATOR ELEMENT OF FLAGELLAR MOTOR COMPLEX"/>
    <property type="match status" value="1"/>
</dbReference>
<sequence>MKLFSNICILIIIGVLFSCSSQSYVNRGDKMVESGRYYYAQDLYEKAYKKSKDKEAKADIAYKAASCFDQVNEVRKATSWYRKAILNRDTFSNAVLNLAYAEVKNGKMEEAEENFWEYLDLKPEAKVDNDPSLILKRISTWEEYPGRYKVEILNDFNSSSSDFCPIYMGKDTNVIFFSSTRKLKDKPKKDGVTGDYYSNIFESHYSNEVIRKSKKRKGKEATSRKVVVDTYQWSKARGVGDTINTEWNEGAACFSADADVLYFTSSQKVTKDNLGTKIFVVQREDEGWGRVAQLDLVPDSLTVGHPAISDDGTILYFVSDMPGGYGGNDIWMAKKSGNSWSKPQNLGRPINSPNNELFPFIKSNGDLFFASDRKDGMGGLDIYQAKREETGVWKVENMKYPINSTADDFAITFQFDQEKGMFTSSRKNGNDDIYRFDYVPLQFAFVGKIVDSETNEPIENASIHIVSSDGEQMDSKLTDEGQFNIELNPELEYIVMISAEGYLNGKEQVSTLGIKNSRNFKSIIGLKPIEKPIELPNIFYDFGSWQLREESKTALDGLVETLNDNPKITIELGSHTDYIGSETTNRDISQKRAQSVVDYLIEKGIYWDRLIAHGYGESKPQIVNAGKAKEFEFLTEGDVLNESFISKLKEKEKDEANQLNRRTDFIVLSTDYIPGPNSKVKPGSDTNQIGNTLIKELSEIKGVFYTIQIGAFNKNTIPPIIQKYKVVFRGIIDSSTVRYTTGIFDDLDEAKAEASKISETGINAFVIAYNKGKKITFAEAKKMKK</sequence>
<evidence type="ECO:0000256" key="4">
    <source>
        <dbReference type="PROSITE-ProRule" id="PRU00339"/>
    </source>
</evidence>
<dbReference type="PRINTS" id="PR01021">
    <property type="entry name" value="OMPADOMAIN"/>
</dbReference>
<dbReference type="EMBL" id="MVDD01000020">
    <property type="protein sequence ID" value="PKQ60875.1"/>
    <property type="molecule type" value="Genomic_DNA"/>
</dbReference>
<dbReference type="PROSITE" id="PS51257">
    <property type="entry name" value="PROKAR_LIPOPROTEIN"/>
    <property type="match status" value="1"/>
</dbReference>
<evidence type="ECO:0000256" key="3">
    <source>
        <dbReference type="ARBA" id="ARBA00023237"/>
    </source>
</evidence>
<dbReference type="SUPFAM" id="SSF103088">
    <property type="entry name" value="OmpA-like"/>
    <property type="match status" value="1"/>
</dbReference>
<evidence type="ECO:0000313" key="9">
    <source>
        <dbReference type="Proteomes" id="UP000233535"/>
    </source>
</evidence>